<feature type="compositionally biased region" description="Basic and acidic residues" evidence="1">
    <location>
        <begin position="65"/>
        <end position="80"/>
    </location>
</feature>
<gene>
    <name evidence="2" type="ORF">EEL30_00870</name>
</gene>
<feature type="region of interest" description="Disordered" evidence="1">
    <location>
        <begin position="62"/>
        <end position="85"/>
    </location>
</feature>
<evidence type="ECO:0000256" key="1">
    <source>
        <dbReference type="SAM" id="MobiDB-lite"/>
    </source>
</evidence>
<evidence type="ECO:0000313" key="3">
    <source>
        <dbReference type="Proteomes" id="UP000319432"/>
    </source>
</evidence>
<sequence>MSRFYSEQQESTRRSLPESSLSFAVITGVNEEERLLKVVLEPYGNESGWCRVLKDTFYPIPKHKDHPDPDGVHTHDEHDPQWPYKPGQEVLVGAITGMGHEQYVVLGLIDQGAVSDQ</sequence>
<protein>
    <submittedName>
        <fullName evidence="2">Uncharacterized protein</fullName>
    </submittedName>
</protein>
<proteinExistence type="predicted"/>
<reference evidence="2 3" key="1">
    <citation type="submission" date="2018-11" db="EMBL/GenBank/DDBJ databases">
        <title>Phylogenetic determinants of toxin gene distribution in genomes of Brevibacillus laterosporus.</title>
        <authorList>
            <person name="Glare T.R."/>
            <person name="Durrant A."/>
            <person name="Berry C."/>
            <person name="Palma L."/>
            <person name="Ormskirk M."/>
            <person name="Cox M.O."/>
        </authorList>
    </citation>
    <scope>NUCLEOTIDE SEQUENCE [LARGE SCALE GENOMIC DNA]</scope>
    <source>
        <strain evidence="2 3">1821L</strain>
        <plasmid evidence="2 3">p1821L02</plasmid>
    </source>
</reference>
<accession>A0A518V263</accession>
<name>A0A518V263_BRELA</name>
<evidence type="ECO:0000313" key="2">
    <source>
        <dbReference type="EMBL" id="QDX91065.1"/>
    </source>
</evidence>
<dbReference type="Proteomes" id="UP000319432">
    <property type="component" value="Plasmid p1821L02"/>
</dbReference>
<organism evidence="2 3">
    <name type="scientific">Brevibacillus laterosporus</name>
    <name type="common">Bacillus laterosporus</name>
    <dbReference type="NCBI Taxonomy" id="1465"/>
    <lineage>
        <taxon>Bacteria</taxon>
        <taxon>Bacillati</taxon>
        <taxon>Bacillota</taxon>
        <taxon>Bacilli</taxon>
        <taxon>Bacillales</taxon>
        <taxon>Paenibacillaceae</taxon>
        <taxon>Brevibacillus</taxon>
    </lineage>
</organism>
<dbReference type="EMBL" id="CP033462">
    <property type="protein sequence ID" value="QDX91065.1"/>
    <property type="molecule type" value="Genomic_DNA"/>
</dbReference>
<dbReference type="OrthoDB" id="2679910at2"/>
<keyword evidence="3" id="KW-1185">Reference proteome</keyword>
<dbReference type="AlphaFoldDB" id="A0A518V263"/>
<keyword evidence="2" id="KW-0614">Plasmid</keyword>
<geneLocation type="plasmid" evidence="2 3">
    <name>p1821L02</name>
</geneLocation>